<dbReference type="OrthoDB" id="9793746at2"/>
<feature type="transmembrane region" description="Helical" evidence="1">
    <location>
        <begin position="39"/>
        <end position="58"/>
    </location>
</feature>
<dbReference type="Proteomes" id="UP000220102">
    <property type="component" value="Unassembled WGS sequence"/>
</dbReference>
<comment type="caution">
    <text evidence="2">The sequence shown here is derived from an EMBL/GenBank/DDBJ whole genome shotgun (WGS) entry which is preliminary data.</text>
</comment>
<dbReference type="InterPro" id="IPR007163">
    <property type="entry name" value="VCA0040-like"/>
</dbReference>
<dbReference type="AlphaFoldDB" id="A0A2A8CUT4"/>
<keyword evidence="1" id="KW-0812">Transmembrane</keyword>
<evidence type="ECO:0008006" key="4">
    <source>
        <dbReference type="Google" id="ProtNLM"/>
    </source>
</evidence>
<keyword evidence="3" id="KW-1185">Reference proteome</keyword>
<feature type="transmembrane region" description="Helical" evidence="1">
    <location>
        <begin position="70"/>
        <end position="91"/>
    </location>
</feature>
<feature type="transmembrane region" description="Helical" evidence="1">
    <location>
        <begin position="235"/>
        <end position="255"/>
    </location>
</feature>
<evidence type="ECO:0000313" key="3">
    <source>
        <dbReference type="Proteomes" id="UP000220102"/>
    </source>
</evidence>
<feature type="transmembrane region" description="Helical" evidence="1">
    <location>
        <begin position="270"/>
        <end position="290"/>
    </location>
</feature>
<feature type="transmembrane region" description="Helical" evidence="1">
    <location>
        <begin position="155"/>
        <end position="180"/>
    </location>
</feature>
<sequence>MIRSLLRFFASGLLMGGADIIPGVSGGTMALIVGVYERLVAAVSSATSLAVALVRLDFADARQHVREIPWILVLPLGAGIVVAGAIGARTIPPLMDAHPQQMNGLFLGLVAASLVIPALRIDRFRPMYLAVAIVFGVVTFFLVGLPVFATDAPSLLRVFGSAAIAICAMILPGISGAFLLKAMGIYEPTLEALNGVLEMNAAHLPYVLTFCAGAASGLGAFAKVLDWLLEHRHDLTMAALLGLIAGALRALWPYVNADGGLRGPVPGEPILPVIGLGIAGFAAVIGLIWWSRKDTVQASVE</sequence>
<keyword evidence="1" id="KW-1133">Transmembrane helix</keyword>
<feature type="transmembrane region" description="Helical" evidence="1">
    <location>
        <begin position="103"/>
        <end position="121"/>
    </location>
</feature>
<feature type="transmembrane region" description="Helical" evidence="1">
    <location>
        <begin position="128"/>
        <end position="149"/>
    </location>
</feature>
<dbReference type="RefSeq" id="WP_098077571.1">
    <property type="nucleotide sequence ID" value="NZ_PDEQ01000008.1"/>
</dbReference>
<evidence type="ECO:0000313" key="2">
    <source>
        <dbReference type="EMBL" id="PEN12309.1"/>
    </source>
</evidence>
<keyword evidence="1" id="KW-0472">Membrane</keyword>
<dbReference type="Pfam" id="PF04018">
    <property type="entry name" value="VCA0040-like"/>
    <property type="match status" value="1"/>
</dbReference>
<feature type="transmembrane region" description="Helical" evidence="1">
    <location>
        <begin position="12"/>
        <end position="33"/>
    </location>
</feature>
<reference evidence="2 3" key="1">
    <citation type="submission" date="2017-10" db="EMBL/GenBank/DDBJ databases">
        <title>Draft genome of Longibacter Salinarum.</title>
        <authorList>
            <person name="Goh K.M."/>
            <person name="Shamsir M.S."/>
            <person name="Lim S.W."/>
        </authorList>
    </citation>
    <scope>NUCLEOTIDE SEQUENCE [LARGE SCALE GENOMIC DNA]</scope>
    <source>
        <strain evidence="2 3">KCTC 52045</strain>
    </source>
</reference>
<proteinExistence type="predicted"/>
<dbReference type="PANTHER" id="PTHR37308:SF1">
    <property type="entry name" value="POLYPRENYL-PHOSPHATE TRANSPORTER"/>
    <property type="match status" value="1"/>
</dbReference>
<protein>
    <recommendedName>
        <fullName evidence="4">DUF368 domain-containing protein</fullName>
    </recommendedName>
</protein>
<organism evidence="2 3">
    <name type="scientific">Longibacter salinarum</name>
    <dbReference type="NCBI Taxonomy" id="1850348"/>
    <lineage>
        <taxon>Bacteria</taxon>
        <taxon>Pseudomonadati</taxon>
        <taxon>Rhodothermota</taxon>
        <taxon>Rhodothermia</taxon>
        <taxon>Rhodothermales</taxon>
        <taxon>Salisaetaceae</taxon>
        <taxon>Longibacter</taxon>
    </lineage>
</organism>
<accession>A0A2A8CUT4</accession>
<dbReference type="PANTHER" id="PTHR37308">
    <property type="entry name" value="INTEGRAL MEMBRANE PROTEIN"/>
    <property type="match status" value="1"/>
</dbReference>
<name>A0A2A8CUT4_9BACT</name>
<evidence type="ECO:0000256" key="1">
    <source>
        <dbReference type="SAM" id="Phobius"/>
    </source>
</evidence>
<dbReference type="EMBL" id="PDEQ01000008">
    <property type="protein sequence ID" value="PEN12309.1"/>
    <property type="molecule type" value="Genomic_DNA"/>
</dbReference>
<gene>
    <name evidence="2" type="ORF">CRI94_14895</name>
</gene>